<dbReference type="PROSITE" id="PS50902">
    <property type="entry name" value="FLAVODOXIN_LIKE"/>
    <property type="match status" value="1"/>
</dbReference>
<dbReference type="InterPro" id="IPR029039">
    <property type="entry name" value="Flavoprotein-like_sf"/>
</dbReference>
<dbReference type="AlphaFoldDB" id="A0A6I2UEL9"/>
<dbReference type="GO" id="GO:0016651">
    <property type="term" value="F:oxidoreductase activity, acting on NAD(P)H"/>
    <property type="evidence" value="ECO:0007669"/>
    <property type="project" value="UniProtKB-ARBA"/>
</dbReference>
<dbReference type="Proteomes" id="UP000433181">
    <property type="component" value="Unassembled WGS sequence"/>
</dbReference>
<dbReference type="InterPro" id="IPR005025">
    <property type="entry name" value="FMN_Rdtase-like_dom"/>
</dbReference>
<comment type="caution">
    <text evidence="2">The sequence shown here is derived from an EMBL/GenBank/DDBJ whole genome shotgun (WGS) entry which is preliminary data.</text>
</comment>
<feature type="domain" description="Flavodoxin-like" evidence="1">
    <location>
        <begin position="3"/>
        <end position="151"/>
    </location>
</feature>
<gene>
    <name evidence="2" type="ORF">FYJ84_03870</name>
</gene>
<evidence type="ECO:0000259" key="1">
    <source>
        <dbReference type="PROSITE" id="PS50902"/>
    </source>
</evidence>
<dbReference type="Pfam" id="PF03358">
    <property type="entry name" value="FMN_red"/>
    <property type="match status" value="1"/>
</dbReference>
<name>A0A6I2UEL9_9FIRM</name>
<dbReference type="PANTHER" id="PTHR43717:SF1">
    <property type="entry name" value="ANAEROBIC NITRIC OXIDE REDUCTASE FLAVORUBREDOXIN"/>
    <property type="match status" value="1"/>
</dbReference>
<dbReference type="GeneID" id="96778043"/>
<dbReference type="EMBL" id="VUNR01000005">
    <property type="protein sequence ID" value="MSU08129.1"/>
    <property type="molecule type" value="Genomic_DNA"/>
</dbReference>
<evidence type="ECO:0000313" key="3">
    <source>
        <dbReference type="Proteomes" id="UP000433181"/>
    </source>
</evidence>
<evidence type="ECO:0000313" key="2">
    <source>
        <dbReference type="EMBL" id="MSU08129.1"/>
    </source>
</evidence>
<proteinExistence type="predicted"/>
<sequence>MKATVFYFSVSGTTKRFAEIIADAMSAEGVEARAMSIEAVDEQWVKESRCVILGTPTYFADMAGTVKCFLEKCGSYEMSGKLAGAFATARYVHGGGEAAIQMIQTHFMCYGMLVYSGGSQDGLTIHLGPVAIREQADDYVETFRIYGSRMAKKALELWG</sequence>
<dbReference type="SUPFAM" id="SSF52218">
    <property type="entry name" value="Flavoproteins"/>
    <property type="match status" value="1"/>
</dbReference>
<accession>A0A6I2UEL9</accession>
<dbReference type="Gene3D" id="3.40.50.360">
    <property type="match status" value="1"/>
</dbReference>
<organism evidence="2 3">
    <name type="scientific">Anaerovibrio slackiae</name>
    <dbReference type="NCBI Taxonomy" id="2652309"/>
    <lineage>
        <taxon>Bacteria</taxon>
        <taxon>Bacillati</taxon>
        <taxon>Bacillota</taxon>
        <taxon>Negativicutes</taxon>
        <taxon>Selenomonadales</taxon>
        <taxon>Selenomonadaceae</taxon>
        <taxon>Anaerovibrio</taxon>
    </lineage>
</organism>
<reference evidence="2 3" key="1">
    <citation type="submission" date="2019-08" db="EMBL/GenBank/DDBJ databases">
        <title>In-depth cultivation of the pig gut microbiome towards novel bacterial diversity and tailored functional studies.</title>
        <authorList>
            <person name="Wylensek D."/>
            <person name="Hitch T.C.A."/>
            <person name="Clavel T."/>
        </authorList>
    </citation>
    <scope>NUCLEOTIDE SEQUENCE [LARGE SCALE GENOMIC DNA]</scope>
    <source>
        <strain evidence="2 3">WCA-693-APC-5D-A</strain>
    </source>
</reference>
<dbReference type="PANTHER" id="PTHR43717">
    <property type="entry name" value="ANAEROBIC NITRIC OXIDE REDUCTASE FLAVORUBREDOXIN"/>
    <property type="match status" value="1"/>
</dbReference>
<keyword evidence="3" id="KW-1185">Reference proteome</keyword>
<dbReference type="GO" id="GO:0010181">
    <property type="term" value="F:FMN binding"/>
    <property type="evidence" value="ECO:0007669"/>
    <property type="project" value="InterPro"/>
</dbReference>
<dbReference type="InterPro" id="IPR008254">
    <property type="entry name" value="Flavodoxin/NO_synth"/>
</dbReference>
<dbReference type="RefSeq" id="WP_154406288.1">
    <property type="nucleotide sequence ID" value="NZ_VUNR01000005.1"/>
</dbReference>
<protein>
    <recommendedName>
        <fullName evidence="1">Flavodoxin-like domain-containing protein</fullName>
    </recommendedName>
</protein>